<reference evidence="4 6" key="1">
    <citation type="submission" date="2016-11" db="EMBL/GenBank/DDBJ databases">
        <authorList>
            <person name="Varghese N."/>
            <person name="Submissions S."/>
        </authorList>
    </citation>
    <scope>NUCLEOTIDE SEQUENCE [LARGE SCALE GENOMIC DNA]</scope>
    <source>
        <strain evidence="4 6">NFR18</strain>
    </source>
</reference>
<dbReference type="SUPFAM" id="SSF52096">
    <property type="entry name" value="ClpP/crotonase"/>
    <property type="match status" value="1"/>
</dbReference>
<dbReference type="CDD" id="cd06558">
    <property type="entry name" value="crotonase-like"/>
    <property type="match status" value="1"/>
</dbReference>
<name>A0A031GXW4_9BURK</name>
<evidence type="ECO:0000313" key="6">
    <source>
        <dbReference type="Proteomes" id="UP000182489"/>
    </source>
</evidence>
<dbReference type="Pfam" id="PF00378">
    <property type="entry name" value="ECH_1"/>
    <property type="match status" value="1"/>
</dbReference>
<dbReference type="Gene3D" id="3.90.226.10">
    <property type="entry name" value="2-enoyl-CoA Hydratase, Chain A, domain 1"/>
    <property type="match status" value="1"/>
</dbReference>
<dbReference type="OrthoDB" id="9774843at2"/>
<evidence type="ECO:0000256" key="3">
    <source>
        <dbReference type="RuleBase" id="RU003707"/>
    </source>
</evidence>
<evidence type="ECO:0000313" key="4">
    <source>
        <dbReference type="EMBL" id="SFY30038.1"/>
    </source>
</evidence>
<dbReference type="InterPro" id="IPR014748">
    <property type="entry name" value="Enoyl-CoA_hydra_C"/>
</dbReference>
<dbReference type="NCBIfam" id="NF006566">
    <property type="entry name" value="PRK09076.1"/>
    <property type="match status" value="1"/>
</dbReference>
<comment type="similarity">
    <text evidence="1 3">Belongs to the enoyl-CoA hydratase/isomerase family.</text>
</comment>
<dbReference type="RefSeq" id="WP_034745699.1">
    <property type="nucleotide sequence ID" value="NZ_FPKH01000010.1"/>
</dbReference>
<accession>A0A031GXW4</accession>
<dbReference type="AlphaFoldDB" id="A0A031GXW4"/>
<comment type="caution">
    <text evidence="5">The sequence shown here is derived from an EMBL/GenBank/DDBJ whole genome shotgun (WGS) entry which is preliminary data.</text>
</comment>
<dbReference type="PROSITE" id="PS00166">
    <property type="entry name" value="ENOYL_COA_HYDRATASE"/>
    <property type="match status" value="1"/>
</dbReference>
<sequence length="261" mass="27330">MSKVYTNLLLERRGHTALVTLDNPPAHTWTLASLNGLTQLVADLNADPDVYALVITGGGAKFFSAGADLNVFADGNKDTAFAMAAAFGEAFEALSAFRGVSIAAINGYAMGGGLECALACDIRIAEEHAQMALPEASVGLLPCAGGTQHLPWLVGEGWAKRMILCGERVDAAKALAIGLVEEVVPTGKAAATALALAAKVARQSPSSVTACKTLIQGARSHPLVNSLPDERTLFLGLFDTQDQKEGVQAFLEKRPAEWRNG</sequence>
<dbReference type="eggNOG" id="COG1024">
    <property type="taxonomic scope" value="Bacteria"/>
</dbReference>
<dbReference type="FunFam" id="1.10.12.10:FF:000001">
    <property type="entry name" value="Probable enoyl-CoA hydratase, mitochondrial"/>
    <property type="match status" value="1"/>
</dbReference>
<evidence type="ECO:0000256" key="2">
    <source>
        <dbReference type="ARBA" id="ARBA00023239"/>
    </source>
</evidence>
<dbReference type="PANTHER" id="PTHR11941">
    <property type="entry name" value="ENOYL-COA HYDRATASE-RELATED"/>
    <property type="match status" value="1"/>
</dbReference>
<keyword evidence="2" id="KW-0456">Lyase</keyword>
<dbReference type="PANTHER" id="PTHR11941:SF141">
    <property type="entry name" value="ENOYL-COA HYDRATASE_ISOMERASE-RELATED"/>
    <property type="match status" value="1"/>
</dbReference>
<evidence type="ECO:0000313" key="5">
    <source>
        <dbReference type="EMBL" id="TNC76839.1"/>
    </source>
</evidence>
<protein>
    <submittedName>
        <fullName evidence="4 5">Enoyl-CoA hydratase</fullName>
    </submittedName>
</protein>
<dbReference type="EMBL" id="FPKH01000010">
    <property type="protein sequence ID" value="SFY30038.1"/>
    <property type="molecule type" value="Genomic_DNA"/>
</dbReference>
<dbReference type="Proteomes" id="UP000182489">
    <property type="component" value="Unassembled WGS sequence"/>
</dbReference>
<evidence type="ECO:0000256" key="1">
    <source>
        <dbReference type="ARBA" id="ARBA00005254"/>
    </source>
</evidence>
<dbReference type="InterPro" id="IPR029045">
    <property type="entry name" value="ClpP/crotonase-like_dom_sf"/>
</dbReference>
<dbReference type="InterPro" id="IPR001753">
    <property type="entry name" value="Enoyl-CoA_hydra/iso"/>
</dbReference>
<dbReference type="EMBL" id="VDGE01000003">
    <property type="protein sequence ID" value="TNC76839.1"/>
    <property type="molecule type" value="Genomic_DNA"/>
</dbReference>
<evidence type="ECO:0000313" key="7">
    <source>
        <dbReference type="Proteomes" id="UP000305681"/>
    </source>
</evidence>
<gene>
    <name evidence="5" type="ORF">FHI69_10725</name>
    <name evidence="4" type="ORF">SAMN03097694_0034</name>
</gene>
<dbReference type="GO" id="GO:0006635">
    <property type="term" value="P:fatty acid beta-oxidation"/>
    <property type="evidence" value="ECO:0007669"/>
    <property type="project" value="TreeGrafter"/>
</dbReference>
<proteinExistence type="inferred from homology"/>
<reference evidence="5 7" key="2">
    <citation type="submission" date="2019-06" db="EMBL/GenBank/DDBJ databases">
        <title>Genome sequence of Janthinobacterium lividum UCD_MED1.</title>
        <authorList>
            <person name="De Leon M.E."/>
            <person name="Jospin G."/>
        </authorList>
    </citation>
    <scope>NUCLEOTIDE SEQUENCE [LARGE SCALE GENOMIC DNA]</scope>
    <source>
        <strain evidence="5 7">UCD_MED1</strain>
    </source>
</reference>
<dbReference type="GO" id="GO:0016836">
    <property type="term" value="F:hydro-lyase activity"/>
    <property type="evidence" value="ECO:0007669"/>
    <property type="project" value="UniProtKB-ARBA"/>
</dbReference>
<dbReference type="InterPro" id="IPR018376">
    <property type="entry name" value="Enoyl-CoA_hyd/isom_CS"/>
</dbReference>
<organism evidence="5 7">
    <name type="scientific">Janthinobacterium lividum</name>
    <dbReference type="NCBI Taxonomy" id="29581"/>
    <lineage>
        <taxon>Bacteria</taxon>
        <taxon>Pseudomonadati</taxon>
        <taxon>Pseudomonadota</taxon>
        <taxon>Betaproteobacteria</taxon>
        <taxon>Burkholderiales</taxon>
        <taxon>Oxalobacteraceae</taxon>
        <taxon>Janthinobacterium</taxon>
    </lineage>
</organism>
<dbReference type="Proteomes" id="UP000305681">
    <property type="component" value="Unassembled WGS sequence"/>
</dbReference>
<dbReference type="Gene3D" id="1.10.12.10">
    <property type="entry name" value="Lyase 2-enoyl-coa Hydratase, Chain A, domain 2"/>
    <property type="match status" value="1"/>
</dbReference>
<dbReference type="FunFam" id="3.90.226.10:FF:000009">
    <property type="entry name" value="Carnitinyl-CoA dehydratase"/>
    <property type="match status" value="1"/>
</dbReference>